<evidence type="ECO:0000256" key="2">
    <source>
        <dbReference type="ARBA" id="ARBA00009105"/>
    </source>
</evidence>
<reference evidence="10" key="1">
    <citation type="journal article" date="2020" name="Stud. Mycol.">
        <title>101 Dothideomycetes genomes: a test case for predicting lifestyles and emergence of pathogens.</title>
        <authorList>
            <person name="Haridas S."/>
            <person name="Albert R."/>
            <person name="Binder M."/>
            <person name="Bloem J."/>
            <person name="Labutti K."/>
            <person name="Salamov A."/>
            <person name="Andreopoulos B."/>
            <person name="Baker S."/>
            <person name="Barry K."/>
            <person name="Bills G."/>
            <person name="Bluhm B."/>
            <person name="Cannon C."/>
            <person name="Castanera R."/>
            <person name="Culley D."/>
            <person name="Daum C."/>
            <person name="Ezra D."/>
            <person name="Gonzalez J."/>
            <person name="Henrissat B."/>
            <person name="Kuo A."/>
            <person name="Liang C."/>
            <person name="Lipzen A."/>
            <person name="Lutzoni F."/>
            <person name="Magnuson J."/>
            <person name="Mondo S."/>
            <person name="Nolan M."/>
            <person name="Ohm R."/>
            <person name="Pangilinan J."/>
            <person name="Park H.-J."/>
            <person name="Ramirez L."/>
            <person name="Alfaro M."/>
            <person name="Sun H."/>
            <person name="Tritt A."/>
            <person name="Yoshinaga Y."/>
            <person name="Zwiers L.-H."/>
            <person name="Turgeon B."/>
            <person name="Goodwin S."/>
            <person name="Spatafora J."/>
            <person name="Crous P."/>
            <person name="Grigoriev I."/>
        </authorList>
    </citation>
    <scope>NUCLEOTIDE SEQUENCE</scope>
    <source>
        <strain evidence="10">CBS 260.36</strain>
    </source>
</reference>
<dbReference type="PANTHER" id="PTHR31392:SF1">
    <property type="entry name" value="ALPHA-1,3-MANNOSYLTRANSFERASE MNN1-RELATED"/>
    <property type="match status" value="1"/>
</dbReference>
<keyword evidence="5" id="KW-0812">Transmembrane</keyword>
<keyword evidence="11" id="KW-1185">Reference proteome</keyword>
<name>A0A9P4J4V2_9PEZI</name>
<dbReference type="OrthoDB" id="430354at2759"/>
<gene>
    <name evidence="10" type="ORF">K461DRAFT_312836</name>
</gene>
<comment type="caution">
    <text evidence="10">The sequence shown here is derived from an EMBL/GenBank/DDBJ whole genome shotgun (WGS) entry which is preliminary data.</text>
</comment>
<dbReference type="InterPro" id="IPR022751">
    <property type="entry name" value="Alpha_mannosyltransferase"/>
</dbReference>
<evidence type="ECO:0000256" key="1">
    <source>
        <dbReference type="ARBA" id="ARBA00004606"/>
    </source>
</evidence>
<evidence type="ECO:0000256" key="3">
    <source>
        <dbReference type="ARBA" id="ARBA00022676"/>
    </source>
</evidence>
<sequence>MCHTTRSKATKSLLFFIILALVFYPLTWSLRGLRPMPWSYRRFDGSLFRTNFNASEWSHRGLEFKSLADWGLYYAKYPAVDRSSFFKTIERRYGFLETSLTGARMYNPWLKSKPTLEDTGIVISLGSKDVHLAAHLIANLRTVLHSELPIEIAYAGDEDLTTAERQKLASIAPNVKFLDLLHIFPRARDDLVNGGWATKPFALLAASHARTILVDADTIFLQKPDAIFEEQIGVEDTGALFFHDRVVATGETKRQQFIMDQLAAVNSTSSVYLDLNSFFWRGKSRQEADSGLVAVDKSRPALFMGVIFACWLNTKSIREQVTYKRYHGDKETFWIAMELSKAPYTFPPWYAGQIGKVSEDPEVLHQIERGEAAQVCGQHMLHVDTVQRKPLWFNGGIYEHKRSPSRGYAKMTHWWLQSDIESPSNVTAAPQWRWIKGVACLSEKGVQPLDDEYRDVLSRTIQAAISIDEAMDIKAVRS</sequence>
<organism evidence="10 11">
    <name type="scientific">Myriangium duriaei CBS 260.36</name>
    <dbReference type="NCBI Taxonomy" id="1168546"/>
    <lineage>
        <taxon>Eukaryota</taxon>
        <taxon>Fungi</taxon>
        <taxon>Dikarya</taxon>
        <taxon>Ascomycota</taxon>
        <taxon>Pezizomycotina</taxon>
        <taxon>Dothideomycetes</taxon>
        <taxon>Dothideomycetidae</taxon>
        <taxon>Myriangiales</taxon>
        <taxon>Myriangiaceae</taxon>
        <taxon>Myriangium</taxon>
    </lineage>
</organism>
<accession>A0A9P4J4V2</accession>
<dbReference type="PANTHER" id="PTHR31392">
    <property type="entry name" value="ALPHA-1,3-MANNOSYLTRANSFERASE MNN1-RELATED"/>
    <property type="match status" value="1"/>
</dbReference>
<evidence type="ECO:0000256" key="7">
    <source>
        <dbReference type="ARBA" id="ARBA00022989"/>
    </source>
</evidence>
<dbReference type="GO" id="GO:0006493">
    <property type="term" value="P:protein O-linked glycosylation"/>
    <property type="evidence" value="ECO:0007669"/>
    <property type="project" value="TreeGrafter"/>
</dbReference>
<dbReference type="GO" id="GO:0000033">
    <property type="term" value="F:alpha-1,3-mannosyltransferase activity"/>
    <property type="evidence" value="ECO:0007669"/>
    <property type="project" value="TreeGrafter"/>
</dbReference>
<keyword evidence="4" id="KW-0808">Transferase</keyword>
<evidence type="ECO:0000313" key="10">
    <source>
        <dbReference type="EMBL" id="KAF2153467.1"/>
    </source>
</evidence>
<protein>
    <submittedName>
        <fullName evidence="10">Glycosyltransferase family 71 protein</fullName>
    </submittedName>
</protein>
<keyword evidence="7" id="KW-1133">Transmembrane helix</keyword>
<comment type="subcellular location">
    <subcellularLocation>
        <location evidence="1">Membrane</location>
        <topology evidence="1">Single-pass type II membrane protein</topology>
    </subcellularLocation>
</comment>
<dbReference type="SUPFAM" id="SSF53448">
    <property type="entry name" value="Nucleotide-diphospho-sugar transferases"/>
    <property type="match status" value="1"/>
</dbReference>
<evidence type="ECO:0000256" key="6">
    <source>
        <dbReference type="ARBA" id="ARBA00022968"/>
    </source>
</evidence>
<dbReference type="GO" id="GO:0016020">
    <property type="term" value="C:membrane"/>
    <property type="evidence" value="ECO:0007669"/>
    <property type="project" value="UniProtKB-SubCell"/>
</dbReference>
<dbReference type="EMBL" id="ML996085">
    <property type="protein sequence ID" value="KAF2153467.1"/>
    <property type="molecule type" value="Genomic_DNA"/>
</dbReference>
<keyword evidence="8" id="KW-0472">Membrane</keyword>
<evidence type="ECO:0000256" key="9">
    <source>
        <dbReference type="ARBA" id="ARBA00023180"/>
    </source>
</evidence>
<dbReference type="Pfam" id="PF11051">
    <property type="entry name" value="Mannosyl_trans3"/>
    <property type="match status" value="1"/>
</dbReference>
<dbReference type="GO" id="GO:0005794">
    <property type="term" value="C:Golgi apparatus"/>
    <property type="evidence" value="ECO:0007669"/>
    <property type="project" value="TreeGrafter"/>
</dbReference>
<evidence type="ECO:0000313" key="11">
    <source>
        <dbReference type="Proteomes" id="UP000799439"/>
    </source>
</evidence>
<dbReference type="InterPro" id="IPR029044">
    <property type="entry name" value="Nucleotide-diphossugar_trans"/>
</dbReference>
<keyword evidence="6" id="KW-0735">Signal-anchor</keyword>
<dbReference type="Proteomes" id="UP000799439">
    <property type="component" value="Unassembled WGS sequence"/>
</dbReference>
<evidence type="ECO:0000256" key="8">
    <source>
        <dbReference type="ARBA" id="ARBA00023136"/>
    </source>
</evidence>
<dbReference type="AlphaFoldDB" id="A0A9P4J4V2"/>
<evidence type="ECO:0000256" key="4">
    <source>
        <dbReference type="ARBA" id="ARBA00022679"/>
    </source>
</evidence>
<comment type="similarity">
    <text evidence="2">Belongs to the MNN1/MNT family.</text>
</comment>
<keyword evidence="9" id="KW-0325">Glycoprotein</keyword>
<proteinExistence type="inferred from homology"/>
<evidence type="ECO:0000256" key="5">
    <source>
        <dbReference type="ARBA" id="ARBA00022692"/>
    </source>
</evidence>
<keyword evidence="3" id="KW-0328">Glycosyltransferase</keyword>